<dbReference type="AlphaFoldDB" id="A0A1N7LBK0"/>
<evidence type="ECO:0000256" key="2">
    <source>
        <dbReference type="ARBA" id="ARBA00010631"/>
    </source>
</evidence>
<dbReference type="STRING" id="633194.SAMN05421759_102555"/>
<keyword evidence="3 6" id="KW-0812">Transmembrane</keyword>
<evidence type="ECO:0000313" key="8">
    <source>
        <dbReference type="Proteomes" id="UP000186684"/>
    </source>
</evidence>
<keyword evidence="4 6" id="KW-1133">Transmembrane helix</keyword>
<evidence type="ECO:0000256" key="3">
    <source>
        <dbReference type="ARBA" id="ARBA00022692"/>
    </source>
</evidence>
<feature type="transmembrane region" description="Helical" evidence="6">
    <location>
        <begin position="119"/>
        <end position="140"/>
    </location>
</feature>
<dbReference type="InterPro" id="IPR033580">
    <property type="entry name" value="Nurim-like"/>
</dbReference>
<gene>
    <name evidence="7" type="ORF">SAMN05421759_102555</name>
</gene>
<dbReference type="PANTHER" id="PTHR31040">
    <property type="entry name" value="NURIM"/>
    <property type="match status" value="1"/>
</dbReference>
<name>A0A1N7LBK0_9RHOB</name>
<organism evidence="7 8">
    <name type="scientific">Roseivivax lentus</name>
    <dbReference type="NCBI Taxonomy" id="633194"/>
    <lineage>
        <taxon>Bacteria</taxon>
        <taxon>Pseudomonadati</taxon>
        <taxon>Pseudomonadota</taxon>
        <taxon>Alphaproteobacteria</taxon>
        <taxon>Rhodobacterales</taxon>
        <taxon>Roseobacteraceae</taxon>
        <taxon>Roseivivax</taxon>
    </lineage>
</organism>
<feature type="transmembrane region" description="Helical" evidence="6">
    <location>
        <begin position="152"/>
        <end position="169"/>
    </location>
</feature>
<accession>A0A1N7LBK0</accession>
<evidence type="ECO:0000256" key="6">
    <source>
        <dbReference type="SAM" id="Phobius"/>
    </source>
</evidence>
<dbReference type="Proteomes" id="UP000186684">
    <property type="component" value="Unassembled WGS sequence"/>
</dbReference>
<dbReference type="RefSeq" id="WP_076446106.1">
    <property type="nucleotide sequence ID" value="NZ_FTOQ01000002.1"/>
</dbReference>
<keyword evidence="8" id="KW-1185">Reference proteome</keyword>
<dbReference type="PANTHER" id="PTHR31040:SF1">
    <property type="entry name" value="NURIM"/>
    <property type="match status" value="1"/>
</dbReference>
<evidence type="ECO:0000256" key="1">
    <source>
        <dbReference type="ARBA" id="ARBA00004141"/>
    </source>
</evidence>
<reference evidence="8" key="1">
    <citation type="submission" date="2017-01" db="EMBL/GenBank/DDBJ databases">
        <authorList>
            <person name="Varghese N."/>
            <person name="Submissions S."/>
        </authorList>
    </citation>
    <scope>NUCLEOTIDE SEQUENCE [LARGE SCALE GENOMIC DNA]</scope>
    <source>
        <strain evidence="8">DSM 29430</strain>
    </source>
</reference>
<dbReference type="Gene3D" id="1.20.120.1630">
    <property type="match status" value="1"/>
</dbReference>
<feature type="transmembrane region" description="Helical" evidence="6">
    <location>
        <begin position="40"/>
        <end position="66"/>
    </location>
</feature>
<sequence>MTDTSRPPEHLPEHRTEHPIARLIKLVLGNFDAPAGAGRIAFALVYGLVCHLIFAVAVIWMFWTLYNGMTTGLGTLPWPWAGLANLLLLAQFPVLHSLLLNGPGAKLPARLFPEPYGSVLASTSYTIFASLQLLALFALWTPSGIVWWQAEGWALWAMTALNLAAWGFLMKSNLDAGAELQSGALGWMSLLQKIRPRYPDMPTHGIFRHIRQPIYLGFALTLWTVPTWTPDQLALALGLTAYCVLAPRKLKEKRYAKRHGARFTEWRDRTGYMFPKRGDDG</sequence>
<evidence type="ECO:0008006" key="9">
    <source>
        <dbReference type="Google" id="ProtNLM"/>
    </source>
</evidence>
<dbReference type="GO" id="GO:0016020">
    <property type="term" value="C:membrane"/>
    <property type="evidence" value="ECO:0007669"/>
    <property type="project" value="UniProtKB-SubCell"/>
</dbReference>
<feature type="transmembrane region" description="Helical" evidence="6">
    <location>
        <begin position="78"/>
        <end position="99"/>
    </location>
</feature>
<protein>
    <recommendedName>
        <fullName evidence="9">Methanethiol S-methyltransferase</fullName>
    </recommendedName>
</protein>
<evidence type="ECO:0000313" key="7">
    <source>
        <dbReference type="EMBL" id="SIS71236.1"/>
    </source>
</evidence>
<evidence type="ECO:0000256" key="5">
    <source>
        <dbReference type="ARBA" id="ARBA00023136"/>
    </source>
</evidence>
<comment type="subcellular location">
    <subcellularLocation>
        <location evidence="1">Membrane</location>
        <topology evidence="1">Multi-pass membrane protein</topology>
    </subcellularLocation>
</comment>
<evidence type="ECO:0000256" key="4">
    <source>
        <dbReference type="ARBA" id="ARBA00022989"/>
    </source>
</evidence>
<dbReference type="EMBL" id="FTOQ01000002">
    <property type="protein sequence ID" value="SIS71236.1"/>
    <property type="molecule type" value="Genomic_DNA"/>
</dbReference>
<proteinExistence type="inferred from homology"/>
<comment type="similarity">
    <text evidence="2">Belongs to the nurim family.</text>
</comment>
<dbReference type="OrthoDB" id="7066299at2"/>
<keyword evidence="5 6" id="KW-0472">Membrane</keyword>